<dbReference type="Proteomes" id="UP000659438">
    <property type="component" value="Unassembled WGS sequence"/>
</dbReference>
<protein>
    <submittedName>
        <fullName evidence="2">DUF2384 domain-containing protein</fullName>
    </submittedName>
    <submittedName>
        <fullName evidence="3">MbcA/ParS/Xre antitoxin family protein</fullName>
    </submittedName>
</protein>
<proteinExistence type="predicted"/>
<evidence type="ECO:0000313" key="2">
    <source>
        <dbReference type="EMBL" id="MBC3395619.1"/>
    </source>
</evidence>
<keyword evidence="4" id="KW-1185">Reference proteome</keyword>
<dbReference type="EMBL" id="JABWQX010000002">
    <property type="protein sequence ID" value="MBC3395619.1"/>
    <property type="molecule type" value="Genomic_DNA"/>
</dbReference>
<dbReference type="InterPro" id="IPR024467">
    <property type="entry name" value="Xre/MbcA/ParS-like_toxin-bd"/>
</dbReference>
<reference evidence="2" key="2">
    <citation type="submission" date="2020-07" db="EMBL/GenBank/DDBJ databases">
        <authorList>
            <person name="Lood C."/>
            <person name="Girard L."/>
        </authorList>
    </citation>
    <scope>NUCLEOTIDE SEQUENCE</scope>
    <source>
        <strain evidence="2">SWRI102</strain>
    </source>
</reference>
<organism evidence="2">
    <name type="scientific">Pseudomonas marvdashtae</name>
    <dbReference type="NCBI Taxonomy" id="2745500"/>
    <lineage>
        <taxon>Bacteria</taxon>
        <taxon>Pseudomonadati</taxon>
        <taxon>Pseudomonadota</taxon>
        <taxon>Gammaproteobacteria</taxon>
        <taxon>Pseudomonadales</taxon>
        <taxon>Pseudomonadaceae</taxon>
        <taxon>Pseudomonas</taxon>
    </lineage>
</organism>
<evidence type="ECO:0000313" key="3">
    <source>
        <dbReference type="EMBL" id="MBV4552559.1"/>
    </source>
</evidence>
<evidence type="ECO:0000313" key="4">
    <source>
        <dbReference type="Proteomes" id="UP000659438"/>
    </source>
</evidence>
<dbReference type="AlphaFoldDB" id="A0A923FPJ8"/>
<dbReference type="EMBL" id="JABWQX020000001">
    <property type="protein sequence ID" value="MBV4552559.1"/>
    <property type="molecule type" value="Genomic_DNA"/>
</dbReference>
<name>A0A923FPJ8_9PSED</name>
<sequence>MDEISDEFLGLAFGSTALTIRRDLICEDRSMPESQDAKTQYARALEHAIEVFGSQSLAEDWLNKPCKYLNGQEPLELTKNSLGFESVMGYLSRIGQGVYQ</sequence>
<evidence type="ECO:0000259" key="1">
    <source>
        <dbReference type="Pfam" id="PF09722"/>
    </source>
</evidence>
<gene>
    <name evidence="3" type="ORF">HU742_015550</name>
    <name evidence="2" type="ORF">HU742_10415</name>
</gene>
<accession>A0A923FPJ8</accession>
<feature type="domain" description="Antitoxin Xre/MbcA/ParS-like toxin-binding" evidence="1">
    <location>
        <begin position="48"/>
        <end position="95"/>
    </location>
</feature>
<dbReference type="Pfam" id="PF09722">
    <property type="entry name" value="Xre_MbcA_ParS_C"/>
    <property type="match status" value="1"/>
</dbReference>
<reference evidence="2 4" key="1">
    <citation type="journal article" date="2020" name="Microorganisms">
        <title>Reliable Identification of Environmental Pseudomonas Isolates Using the rpoD Gene.</title>
        <authorList>
            <consortium name="The Broad Institute Genome Sequencing Platform"/>
            <person name="Girard L."/>
            <person name="Lood C."/>
            <person name="Rokni-Zadeh H."/>
            <person name="van Noort V."/>
            <person name="Lavigne R."/>
            <person name="De Mot R."/>
        </authorList>
    </citation>
    <scope>NUCLEOTIDE SEQUENCE</scope>
    <source>
        <strain evidence="2 4">SWRI102</strain>
    </source>
</reference>
<reference evidence="3" key="3">
    <citation type="submission" date="2021-06" db="EMBL/GenBank/DDBJ databases">
        <title>Updating the genus Pseudomonas: Description of 43 new species and partition of the Pseudomonas putida group.</title>
        <authorList>
            <person name="Girard L."/>
            <person name="Lood C."/>
            <person name="Vandamme P."/>
            <person name="Rokni-Zadeh H."/>
            <person name="Van Noort V."/>
            <person name="Hofte M."/>
            <person name="Lavigne R."/>
            <person name="De Mot R."/>
        </authorList>
    </citation>
    <scope>NUCLEOTIDE SEQUENCE</scope>
    <source>
        <strain evidence="3">SWRI102</strain>
    </source>
</reference>
<comment type="caution">
    <text evidence="2">The sequence shown here is derived from an EMBL/GenBank/DDBJ whole genome shotgun (WGS) entry which is preliminary data.</text>
</comment>